<dbReference type="InterPro" id="IPR037140">
    <property type="entry name" value="VHL_beta_dom_sf"/>
</dbReference>
<dbReference type="CTD" id="7428"/>
<dbReference type="SUPFAM" id="SSF49468">
    <property type="entry name" value="VHL"/>
    <property type="match status" value="1"/>
</dbReference>
<dbReference type="Pfam" id="PF01847">
    <property type="entry name" value="VHL"/>
    <property type="match status" value="1"/>
</dbReference>
<dbReference type="InterPro" id="IPR036208">
    <property type="entry name" value="VHL_sf"/>
</dbReference>
<evidence type="ECO:0000259" key="2">
    <source>
        <dbReference type="Pfam" id="PF01847"/>
    </source>
</evidence>
<evidence type="ECO:0000313" key="3">
    <source>
        <dbReference type="Proteomes" id="UP001652628"/>
    </source>
</evidence>
<name>A0AB39Z864_DROSZ</name>
<evidence type="ECO:0000256" key="1">
    <source>
        <dbReference type="ARBA" id="ARBA00010057"/>
    </source>
</evidence>
<accession>A0AB39Z864</accession>
<proteinExistence type="inferred from homology"/>
<dbReference type="GeneID" id="108009806"/>
<dbReference type="Gene3D" id="2.60.40.780">
    <property type="entry name" value="von Hippel-Lindau disease tumour suppressor, beta domain"/>
    <property type="match status" value="1"/>
</dbReference>
<protein>
    <submittedName>
        <fullName evidence="4">Protein Vhl</fullName>
    </submittedName>
</protein>
<dbReference type="CDD" id="cd05468">
    <property type="entry name" value="pVHL"/>
    <property type="match status" value="1"/>
</dbReference>
<dbReference type="InterPro" id="IPR024053">
    <property type="entry name" value="VHL_beta_dom"/>
</dbReference>
<sequence>MALQIAQNNRDGQQLVGGEGQGKVEVYVLFANTTYRTLDLYWVCERDRENLYLTLKPFEEVRVNTYSTHSWLFRDYYTGERMHVRSQRIFQPIRVRVPKNPHNPDQLVDVRSEVLIHFPMRSLRENCLWLVARWLIRTSNAPRRIIHGYHIPSTLKQQLLSLLTCIESYSRVAGTRRRR</sequence>
<comment type="similarity">
    <text evidence="1">Belongs to the VHL family.</text>
</comment>
<dbReference type="FunFam" id="2.60.40.780:FF:000003">
    <property type="entry name" value="Protein Vhl"/>
    <property type="match status" value="1"/>
</dbReference>
<organism evidence="3 4">
    <name type="scientific">Drosophila suzukii</name>
    <name type="common">Spotted-wing drosophila fruit fly</name>
    <dbReference type="NCBI Taxonomy" id="28584"/>
    <lineage>
        <taxon>Eukaryota</taxon>
        <taxon>Metazoa</taxon>
        <taxon>Ecdysozoa</taxon>
        <taxon>Arthropoda</taxon>
        <taxon>Hexapoda</taxon>
        <taxon>Insecta</taxon>
        <taxon>Pterygota</taxon>
        <taxon>Neoptera</taxon>
        <taxon>Endopterygota</taxon>
        <taxon>Diptera</taxon>
        <taxon>Brachycera</taxon>
        <taxon>Muscomorpha</taxon>
        <taxon>Ephydroidea</taxon>
        <taxon>Drosophilidae</taxon>
        <taxon>Drosophila</taxon>
        <taxon>Sophophora</taxon>
    </lineage>
</organism>
<keyword evidence="3" id="KW-1185">Reference proteome</keyword>
<dbReference type="Proteomes" id="UP001652628">
    <property type="component" value="Chromosome 2R"/>
</dbReference>
<evidence type="ECO:0000313" key="4">
    <source>
        <dbReference type="RefSeq" id="XP_016929969.1"/>
    </source>
</evidence>
<gene>
    <name evidence="4" type="primary">Vhl</name>
</gene>
<dbReference type="InterPro" id="IPR022772">
    <property type="entry name" value="VHL_tumour_suppress_b/a_dom"/>
</dbReference>
<dbReference type="RefSeq" id="XP_016929969.1">
    <property type="nucleotide sequence ID" value="XM_017074480.4"/>
</dbReference>
<feature type="domain" description="von Hippel-Lindau disease tumour suppressor beta" evidence="2">
    <location>
        <begin position="23"/>
        <end position="92"/>
    </location>
</feature>
<dbReference type="AlphaFoldDB" id="A0AB39Z864"/>
<reference evidence="4" key="1">
    <citation type="submission" date="2025-08" db="UniProtKB">
        <authorList>
            <consortium name="RefSeq"/>
        </authorList>
    </citation>
    <scope>IDENTIFICATION</scope>
</reference>